<accession>A0A2P6QC06</accession>
<proteinExistence type="predicted"/>
<name>A0A2P6QC06_ROSCH</name>
<keyword evidence="2" id="KW-1185">Reference proteome</keyword>
<sequence length="50" mass="5700">MLAHPSFANKEPPLLHSCFSSNELLLAHSRFLNDDTCCYHIPVNRIKKSC</sequence>
<protein>
    <submittedName>
        <fullName evidence="1">Uncharacterized protein</fullName>
    </submittedName>
</protein>
<comment type="caution">
    <text evidence="1">The sequence shown here is derived from an EMBL/GenBank/DDBJ whole genome shotgun (WGS) entry which is preliminary data.</text>
</comment>
<dbReference type="Gramene" id="PRQ31717">
    <property type="protein sequence ID" value="PRQ31717"/>
    <property type="gene ID" value="RchiOBHm_Chr5g0038551"/>
</dbReference>
<evidence type="ECO:0000313" key="2">
    <source>
        <dbReference type="Proteomes" id="UP000238479"/>
    </source>
</evidence>
<organism evidence="1 2">
    <name type="scientific">Rosa chinensis</name>
    <name type="common">China rose</name>
    <dbReference type="NCBI Taxonomy" id="74649"/>
    <lineage>
        <taxon>Eukaryota</taxon>
        <taxon>Viridiplantae</taxon>
        <taxon>Streptophyta</taxon>
        <taxon>Embryophyta</taxon>
        <taxon>Tracheophyta</taxon>
        <taxon>Spermatophyta</taxon>
        <taxon>Magnoliopsida</taxon>
        <taxon>eudicotyledons</taxon>
        <taxon>Gunneridae</taxon>
        <taxon>Pentapetalae</taxon>
        <taxon>rosids</taxon>
        <taxon>fabids</taxon>
        <taxon>Rosales</taxon>
        <taxon>Rosaceae</taxon>
        <taxon>Rosoideae</taxon>
        <taxon>Rosoideae incertae sedis</taxon>
        <taxon>Rosa</taxon>
    </lineage>
</organism>
<evidence type="ECO:0000313" key="1">
    <source>
        <dbReference type="EMBL" id="PRQ31717.1"/>
    </source>
</evidence>
<gene>
    <name evidence="1" type="ORF">RchiOBHm_Chr5g0038551</name>
</gene>
<dbReference type="EMBL" id="PDCK01000043">
    <property type="protein sequence ID" value="PRQ31717.1"/>
    <property type="molecule type" value="Genomic_DNA"/>
</dbReference>
<reference evidence="1 2" key="1">
    <citation type="journal article" date="2018" name="Nat. Genet.">
        <title>The Rosa genome provides new insights in the design of modern roses.</title>
        <authorList>
            <person name="Bendahmane M."/>
        </authorList>
    </citation>
    <scope>NUCLEOTIDE SEQUENCE [LARGE SCALE GENOMIC DNA]</scope>
    <source>
        <strain evidence="2">cv. Old Blush</strain>
    </source>
</reference>
<dbReference type="Proteomes" id="UP000238479">
    <property type="component" value="Chromosome 5"/>
</dbReference>
<dbReference type="AlphaFoldDB" id="A0A2P6QC06"/>